<comment type="caution">
    <text evidence="3">The sequence shown here is derived from an EMBL/GenBank/DDBJ whole genome shotgun (WGS) entry which is preliminary data.</text>
</comment>
<dbReference type="Proteomes" id="UP001313282">
    <property type="component" value="Unassembled WGS sequence"/>
</dbReference>
<gene>
    <name evidence="3" type="ORF">TWF718_003729</name>
</gene>
<proteinExistence type="predicted"/>
<evidence type="ECO:0000256" key="2">
    <source>
        <dbReference type="SAM" id="Phobius"/>
    </source>
</evidence>
<keyword evidence="2" id="KW-0812">Transmembrane</keyword>
<evidence type="ECO:0000313" key="3">
    <source>
        <dbReference type="EMBL" id="KAK6350539.1"/>
    </source>
</evidence>
<keyword evidence="2" id="KW-0472">Membrane</keyword>
<accession>A0AAN8MTU3</accession>
<dbReference type="AlphaFoldDB" id="A0AAN8MTU3"/>
<organism evidence="3 4">
    <name type="scientific">Orbilia javanica</name>
    <dbReference type="NCBI Taxonomy" id="47235"/>
    <lineage>
        <taxon>Eukaryota</taxon>
        <taxon>Fungi</taxon>
        <taxon>Dikarya</taxon>
        <taxon>Ascomycota</taxon>
        <taxon>Pezizomycotina</taxon>
        <taxon>Orbiliomycetes</taxon>
        <taxon>Orbiliales</taxon>
        <taxon>Orbiliaceae</taxon>
        <taxon>Orbilia</taxon>
    </lineage>
</organism>
<feature type="region of interest" description="Disordered" evidence="1">
    <location>
        <begin position="302"/>
        <end position="384"/>
    </location>
</feature>
<keyword evidence="2" id="KW-1133">Transmembrane helix</keyword>
<evidence type="ECO:0000313" key="4">
    <source>
        <dbReference type="Proteomes" id="UP001313282"/>
    </source>
</evidence>
<feature type="compositionally biased region" description="Polar residues" evidence="1">
    <location>
        <begin position="317"/>
        <end position="337"/>
    </location>
</feature>
<reference evidence="3 4" key="1">
    <citation type="submission" date="2019-10" db="EMBL/GenBank/DDBJ databases">
        <authorList>
            <person name="Palmer J.M."/>
        </authorList>
    </citation>
    <scope>NUCLEOTIDE SEQUENCE [LARGE SCALE GENOMIC DNA]</scope>
    <source>
        <strain evidence="3 4">TWF718</strain>
    </source>
</reference>
<evidence type="ECO:0000256" key="1">
    <source>
        <dbReference type="SAM" id="MobiDB-lite"/>
    </source>
</evidence>
<dbReference type="EMBL" id="JAVHNR010000002">
    <property type="protein sequence ID" value="KAK6350539.1"/>
    <property type="molecule type" value="Genomic_DNA"/>
</dbReference>
<protein>
    <submittedName>
        <fullName evidence="3">Uncharacterized protein</fullName>
    </submittedName>
</protein>
<feature type="transmembrane region" description="Helical" evidence="2">
    <location>
        <begin position="20"/>
        <end position="40"/>
    </location>
</feature>
<keyword evidence="4" id="KW-1185">Reference proteome</keyword>
<name>A0AAN8MTU3_9PEZI</name>
<sequence length="384" mass="44255">MASIPPMLLDRQPNSRMNAHFWIGCIVTLLLFAVTESLPIKQWPTAPNRQPYLTGLQYPYLPTKASPFTAEYKRFFDAKASGEIPPQATFRPDSWSRYNFQFEKREMESYEPGQLGYVGTKALDLVLSQENLTICNISETPNHYCPKTPEQLALELGEIRRGLFSGTTLGVIFALGMAVTYFLNYHFVRYFEYKERWHIERARLRTIRKVNRQLVKRGFDNPYPENIDQLLLDHPPSRFWATIFESETFIALLYFIERRTASDGKFTGMMKRPKLGDEASGIPLNSARARRRYRKGWKRTPIRAKFRDASGTDLQPPASTLQHRGQSNHPNPDSSAQHPHDSIRIETVPSDEYHDPNREYLQMPSGFGESPWALEDDTGSRPSS</sequence>
<feature type="transmembrane region" description="Helical" evidence="2">
    <location>
        <begin position="163"/>
        <end position="183"/>
    </location>
</feature>